<protein>
    <submittedName>
        <fullName evidence="1">Uncharacterized protein</fullName>
    </submittedName>
</protein>
<gene>
    <name evidence="1" type="ORF">EM6_0740</name>
</gene>
<sequence>MSQRVRFELDRRNFGVIRFPRDKGQTLVPLKPIEAALARTLDVQVEARRERLFGPKIPRFAYMGEVLSLRVLDSGDAVLDLSHADDEARETIIEHMRLSEDFESF</sequence>
<reference evidence="2" key="1">
    <citation type="journal article" date="2017" name="Biotechnol. Biofuels">
        <title>Evaluation of environmental bacterial communities as a factor affecting the growth of duckweed Lemna minor.</title>
        <authorList>
            <person name="Ishizawa H."/>
            <person name="Kuroda M."/>
            <person name="Morikawa M."/>
            <person name="Ike M."/>
        </authorList>
    </citation>
    <scope>NUCLEOTIDE SEQUENCE [LARGE SCALE GENOMIC DNA]</scope>
    <source>
        <strain evidence="2">M6</strain>
    </source>
</reference>
<dbReference type="Proteomes" id="UP000278756">
    <property type="component" value="Chromosome 1"/>
</dbReference>
<name>A0A3G9FYG4_9CAUL</name>
<reference evidence="2" key="2">
    <citation type="journal article" date="2017" name="Plant Physiol. Biochem.">
        <title>Differential oxidative and antioxidative response of duckweed Lemna minor toward plant growth promoting/inhibiting bacteria.</title>
        <authorList>
            <person name="Ishizawa H."/>
            <person name="Kuroda M."/>
            <person name="Morikawa M."/>
            <person name="Ike M."/>
        </authorList>
    </citation>
    <scope>NUCLEOTIDE SEQUENCE [LARGE SCALE GENOMIC DNA]</scope>
    <source>
        <strain evidence="2">M6</strain>
    </source>
</reference>
<dbReference type="AlphaFoldDB" id="A0A3G9FYG4"/>
<evidence type="ECO:0000313" key="2">
    <source>
        <dbReference type="Proteomes" id="UP000278756"/>
    </source>
</evidence>
<evidence type="ECO:0000313" key="1">
    <source>
        <dbReference type="EMBL" id="BBF80162.1"/>
    </source>
</evidence>
<dbReference type="RefSeq" id="WP_126420393.1">
    <property type="nucleotide sequence ID" value="NZ_AP018827.1"/>
</dbReference>
<organism evidence="1 2">
    <name type="scientific">Asticcacaulis excentricus</name>
    <dbReference type="NCBI Taxonomy" id="78587"/>
    <lineage>
        <taxon>Bacteria</taxon>
        <taxon>Pseudomonadati</taxon>
        <taxon>Pseudomonadota</taxon>
        <taxon>Alphaproteobacteria</taxon>
        <taxon>Caulobacterales</taxon>
        <taxon>Caulobacteraceae</taxon>
        <taxon>Asticcacaulis</taxon>
    </lineage>
</organism>
<accession>A0A3G9FYG4</accession>
<dbReference type="EMBL" id="AP018827">
    <property type="protein sequence ID" value="BBF80162.1"/>
    <property type="molecule type" value="Genomic_DNA"/>
</dbReference>
<dbReference type="OrthoDB" id="7173349at2"/>
<proteinExistence type="predicted"/>